<evidence type="ECO:0000313" key="1">
    <source>
        <dbReference type="EMBL" id="EEY65572.1"/>
    </source>
</evidence>
<dbReference type="KEGG" id="pif:PITG_03070"/>
<dbReference type="VEuPathDB" id="FungiDB:PITG_03070"/>
<reference evidence="2" key="1">
    <citation type="journal article" date="2009" name="Nature">
        <title>Genome sequence and analysis of the Irish potato famine pathogen Phytophthora infestans.</title>
        <authorList>
            <consortium name="The Broad Institute Genome Sequencing Platform"/>
            <person name="Haas B.J."/>
            <person name="Kamoun S."/>
            <person name="Zody M.C."/>
            <person name="Jiang R.H."/>
            <person name="Handsaker R.E."/>
            <person name="Cano L.M."/>
            <person name="Grabherr M."/>
            <person name="Kodira C.D."/>
            <person name="Raffaele S."/>
            <person name="Torto-Alalibo T."/>
            <person name="Bozkurt T.O."/>
            <person name="Ah-Fong A.M."/>
            <person name="Alvarado L."/>
            <person name="Anderson V.L."/>
            <person name="Armstrong M.R."/>
            <person name="Avrova A."/>
            <person name="Baxter L."/>
            <person name="Beynon J."/>
            <person name="Boevink P.C."/>
            <person name="Bollmann S.R."/>
            <person name="Bos J.I."/>
            <person name="Bulone V."/>
            <person name="Cai G."/>
            <person name="Cakir C."/>
            <person name="Carrington J.C."/>
            <person name="Chawner M."/>
            <person name="Conti L."/>
            <person name="Costanzo S."/>
            <person name="Ewan R."/>
            <person name="Fahlgren N."/>
            <person name="Fischbach M.A."/>
            <person name="Fugelstad J."/>
            <person name="Gilroy E.M."/>
            <person name="Gnerre S."/>
            <person name="Green P.J."/>
            <person name="Grenville-Briggs L.J."/>
            <person name="Griffith J."/>
            <person name="Grunwald N.J."/>
            <person name="Horn K."/>
            <person name="Horner N.R."/>
            <person name="Hu C.H."/>
            <person name="Huitema E."/>
            <person name="Jeong D.H."/>
            <person name="Jones A.M."/>
            <person name="Jones J.D."/>
            <person name="Jones R.W."/>
            <person name="Karlsson E.K."/>
            <person name="Kunjeti S.G."/>
            <person name="Lamour K."/>
            <person name="Liu Z."/>
            <person name="Ma L."/>
            <person name="Maclean D."/>
            <person name="Chibucos M.C."/>
            <person name="McDonald H."/>
            <person name="McWalters J."/>
            <person name="Meijer H.J."/>
            <person name="Morgan W."/>
            <person name="Morris P.F."/>
            <person name="Munro C.A."/>
            <person name="O'Neill K."/>
            <person name="Ospina-Giraldo M."/>
            <person name="Pinzon A."/>
            <person name="Pritchard L."/>
            <person name="Ramsahoye B."/>
            <person name="Ren Q."/>
            <person name="Restrepo S."/>
            <person name="Roy S."/>
            <person name="Sadanandom A."/>
            <person name="Savidor A."/>
            <person name="Schornack S."/>
            <person name="Schwartz D.C."/>
            <person name="Schumann U.D."/>
            <person name="Schwessinger B."/>
            <person name="Seyer L."/>
            <person name="Sharpe T."/>
            <person name="Silvar C."/>
            <person name="Song J."/>
            <person name="Studholme D.J."/>
            <person name="Sykes S."/>
            <person name="Thines M."/>
            <person name="van de Vondervoort P.J."/>
            <person name="Phuntumart V."/>
            <person name="Wawra S."/>
            <person name="Weide R."/>
            <person name="Win J."/>
            <person name="Young C."/>
            <person name="Zhou S."/>
            <person name="Fry W."/>
            <person name="Meyers B.C."/>
            <person name="van West P."/>
            <person name="Ristaino J."/>
            <person name="Govers F."/>
            <person name="Birch P.R."/>
            <person name="Whisson S.C."/>
            <person name="Judelson H.S."/>
            <person name="Nusbaum C."/>
        </authorList>
    </citation>
    <scope>NUCLEOTIDE SEQUENCE [LARGE SCALE GENOMIC DNA]</scope>
    <source>
        <strain evidence="2">T30-4</strain>
    </source>
</reference>
<dbReference type="Proteomes" id="UP000006643">
    <property type="component" value="Unassembled WGS sequence"/>
</dbReference>
<evidence type="ECO:0000313" key="2">
    <source>
        <dbReference type="Proteomes" id="UP000006643"/>
    </source>
</evidence>
<organism evidence="1 2">
    <name type="scientific">Phytophthora infestans (strain T30-4)</name>
    <name type="common">Potato late blight agent</name>
    <dbReference type="NCBI Taxonomy" id="403677"/>
    <lineage>
        <taxon>Eukaryota</taxon>
        <taxon>Sar</taxon>
        <taxon>Stramenopiles</taxon>
        <taxon>Oomycota</taxon>
        <taxon>Peronosporomycetes</taxon>
        <taxon>Peronosporales</taxon>
        <taxon>Peronosporaceae</taxon>
        <taxon>Phytophthora</taxon>
    </lineage>
</organism>
<dbReference type="EMBL" id="DS028121">
    <property type="protein sequence ID" value="EEY65572.1"/>
    <property type="molecule type" value="Genomic_DNA"/>
</dbReference>
<dbReference type="AlphaFoldDB" id="D0MZA9"/>
<dbReference type="RefSeq" id="XP_002906171.1">
    <property type="nucleotide sequence ID" value="XM_002906125.1"/>
</dbReference>
<proteinExistence type="predicted"/>
<gene>
    <name evidence="1" type="ORF">PITG_03070</name>
</gene>
<dbReference type="GeneID" id="9464415"/>
<keyword evidence="2" id="KW-1185">Reference proteome</keyword>
<protein>
    <submittedName>
        <fullName evidence="1">Uncharacterized protein</fullName>
    </submittedName>
</protein>
<name>D0MZA9_PHYIT</name>
<dbReference type="HOGENOM" id="CLU_116520_1_0_1"/>
<dbReference type="OMA" id="CCHERLH"/>
<sequence>MRAMTTIVRRLFPVRSAHVCIAFGDWSCQDGLRGSLRATVKALKRELERWATVLPVDGFRTSKMGSCCHERLHPARNVLCCKNSRCKAHFWNWDVNIYWMKLLKYMRLGLGRLAAFEP</sequence>
<dbReference type="OrthoDB" id="119983at2759"/>
<accession>D0MZA9</accession>
<dbReference type="InParanoid" id="D0MZA9"/>
<dbReference type="eggNOG" id="ENOG502SM3P">
    <property type="taxonomic scope" value="Eukaryota"/>
</dbReference>